<evidence type="ECO:0000313" key="2">
    <source>
        <dbReference type="EMBL" id="KAF0697106.1"/>
    </source>
</evidence>
<accession>A0A485KVB8</accession>
<dbReference type="Proteomes" id="UP000332933">
    <property type="component" value="Unassembled WGS sequence"/>
</dbReference>
<dbReference type="EMBL" id="VJMH01005343">
    <property type="protein sequence ID" value="KAF0697106.1"/>
    <property type="molecule type" value="Genomic_DNA"/>
</dbReference>
<proteinExistence type="predicted"/>
<dbReference type="AlphaFoldDB" id="A0A485KVB8"/>
<name>A0A485KVB8_9STRA</name>
<protein>
    <submittedName>
        <fullName evidence="3">Aste57867_12183 protein</fullName>
    </submittedName>
</protein>
<evidence type="ECO:0000256" key="1">
    <source>
        <dbReference type="SAM" id="Coils"/>
    </source>
</evidence>
<reference evidence="2" key="2">
    <citation type="submission" date="2019-06" db="EMBL/GenBank/DDBJ databases">
        <title>Genomics analysis of Aphanomyces spp. identifies a new class of oomycete effector associated with host adaptation.</title>
        <authorList>
            <person name="Gaulin E."/>
        </authorList>
    </citation>
    <scope>NUCLEOTIDE SEQUENCE</scope>
    <source>
        <strain evidence="2">CBS 578.67</strain>
    </source>
</reference>
<evidence type="ECO:0000313" key="4">
    <source>
        <dbReference type="Proteomes" id="UP000332933"/>
    </source>
</evidence>
<gene>
    <name evidence="3" type="primary">Aste57867_12183</name>
    <name evidence="2" type="ORF">As57867_012138</name>
    <name evidence="3" type="ORF">ASTE57867_12183</name>
</gene>
<dbReference type="EMBL" id="CAADRA010005364">
    <property type="protein sequence ID" value="VFT89037.1"/>
    <property type="molecule type" value="Genomic_DNA"/>
</dbReference>
<dbReference type="CDD" id="cd14686">
    <property type="entry name" value="bZIP"/>
    <property type="match status" value="1"/>
</dbReference>
<keyword evidence="1" id="KW-0175">Coiled coil</keyword>
<evidence type="ECO:0000313" key="3">
    <source>
        <dbReference type="EMBL" id="VFT89037.1"/>
    </source>
</evidence>
<reference evidence="3 4" key="1">
    <citation type="submission" date="2019-03" db="EMBL/GenBank/DDBJ databases">
        <authorList>
            <person name="Gaulin E."/>
            <person name="Dumas B."/>
        </authorList>
    </citation>
    <scope>NUCLEOTIDE SEQUENCE [LARGE SCALE GENOMIC DNA]</scope>
    <source>
        <strain evidence="3">CBS 568.67</strain>
    </source>
</reference>
<keyword evidence="4" id="KW-1185">Reference proteome</keyword>
<feature type="coiled-coil region" evidence="1">
    <location>
        <begin position="14"/>
        <end position="48"/>
    </location>
</feature>
<sequence>MMQLTPADKRRAEALRFRQRRAAQKDQHKRLEEQLRTLQAEIEHLKKCPPPPKTRENPYHVAAQVLFKYNQSLRDDVKRQTTLAKLLSSWVASQYPIPALPKRASWIESTLLAHPAARRQGFQWLSERVYHNAVAAMPHHPFGSRVDDRWRFDLHTCNDDVEGMTLGCTESHAQHTFFANVSDVADAVWACQCQGNYLRTYPCSNLSPGVLEQVQRHLVYFCVAFEGIGAHVRRIMSLFEDDHRMLITFALVAEDECFPIETNEMRSHGFGWISLERVAATITLMRYSLYLFAPVTAHGVASLEEIGQLYGLSSAGTCHREAYIERIRTMAEATFEQGNKRAVEYLAHRLEQVDMM</sequence>
<organism evidence="3 4">
    <name type="scientific">Aphanomyces stellatus</name>
    <dbReference type="NCBI Taxonomy" id="120398"/>
    <lineage>
        <taxon>Eukaryota</taxon>
        <taxon>Sar</taxon>
        <taxon>Stramenopiles</taxon>
        <taxon>Oomycota</taxon>
        <taxon>Saprolegniomycetes</taxon>
        <taxon>Saprolegniales</taxon>
        <taxon>Verrucalvaceae</taxon>
        <taxon>Aphanomyces</taxon>
    </lineage>
</organism>
<dbReference type="OrthoDB" id="86891at2759"/>